<dbReference type="Proteomes" id="UP001168821">
    <property type="component" value="Unassembled WGS sequence"/>
</dbReference>
<evidence type="ECO:0000313" key="8">
    <source>
        <dbReference type="Proteomes" id="UP001168821"/>
    </source>
</evidence>
<dbReference type="Gene3D" id="3.40.50.150">
    <property type="entry name" value="Vaccinia Virus protein VP39"/>
    <property type="match status" value="1"/>
</dbReference>
<dbReference type="AlphaFoldDB" id="A0AA38M919"/>
<dbReference type="Gene3D" id="2.70.160.11">
    <property type="entry name" value="Hnrnp arginine n-methyltransferase1"/>
    <property type="match status" value="1"/>
</dbReference>
<keyword evidence="1 4" id="KW-0489">Methyltransferase</keyword>
<evidence type="ECO:0000313" key="7">
    <source>
        <dbReference type="EMBL" id="KAJ3647781.1"/>
    </source>
</evidence>
<accession>A0AA38M919</accession>
<evidence type="ECO:0008006" key="9">
    <source>
        <dbReference type="Google" id="ProtNLM"/>
    </source>
</evidence>
<evidence type="ECO:0000256" key="4">
    <source>
        <dbReference type="PROSITE-ProRule" id="PRU01015"/>
    </source>
</evidence>
<dbReference type="InterPro" id="IPR025799">
    <property type="entry name" value="Arg_MeTrfase"/>
</dbReference>
<organism evidence="7 8">
    <name type="scientific">Zophobas morio</name>
    <dbReference type="NCBI Taxonomy" id="2755281"/>
    <lineage>
        <taxon>Eukaryota</taxon>
        <taxon>Metazoa</taxon>
        <taxon>Ecdysozoa</taxon>
        <taxon>Arthropoda</taxon>
        <taxon>Hexapoda</taxon>
        <taxon>Insecta</taxon>
        <taxon>Pterygota</taxon>
        <taxon>Neoptera</taxon>
        <taxon>Endopterygota</taxon>
        <taxon>Coleoptera</taxon>
        <taxon>Polyphaga</taxon>
        <taxon>Cucujiformia</taxon>
        <taxon>Tenebrionidae</taxon>
        <taxon>Zophobas</taxon>
    </lineage>
</organism>
<keyword evidence="8" id="KW-1185">Reference proteome</keyword>
<dbReference type="InterPro" id="IPR041698">
    <property type="entry name" value="Methyltransf_25"/>
</dbReference>
<protein>
    <recommendedName>
        <fullName evidence="9">Protein arginine N-methyltransferase 6</fullName>
    </recommendedName>
</protein>
<sequence length="325" mass="36107">MLKDVPRNRAYKQAIFDNKDQFRGRTVLDVGAGTGILSVFCAQAGAARVYAVEASNVAEIAAEVVKENGFEEVVTIIHSRVEDATLPEKVDIIVSEWMGFYLLHEAMLDSVILARDKFLKPGGLVFPESATLYSAPCSVPDMFDTWTNIEGVSMKSVGAKIRAENSHKPSTTLVPLENVLADPEVVLWLDLREVTPDDVSTAKIQHVAVASKAGKYQGICLWFSCTFPSFVTEPITLSTSPEDPPTHWQQTTIVLPTELEVEEKSPMVYELSLARSSENPRRYNIEVTMLDPEEVPHPEYCSCHMTKCILTRAVLEKYEVDSLPQ</sequence>
<dbReference type="PANTHER" id="PTHR11006:SF122">
    <property type="entry name" value="ARGININE METHYLTRANSFERASE 8"/>
    <property type="match status" value="1"/>
</dbReference>
<dbReference type="GO" id="GO:0032259">
    <property type="term" value="P:methylation"/>
    <property type="evidence" value="ECO:0007669"/>
    <property type="project" value="UniProtKB-KW"/>
</dbReference>
<dbReference type="InterPro" id="IPR055135">
    <property type="entry name" value="PRMT_dom"/>
</dbReference>
<dbReference type="GO" id="GO:0035242">
    <property type="term" value="F:protein-arginine omega-N asymmetric methyltransferase activity"/>
    <property type="evidence" value="ECO:0007669"/>
    <property type="project" value="TreeGrafter"/>
</dbReference>
<dbReference type="Pfam" id="PF13649">
    <property type="entry name" value="Methyltransf_25"/>
    <property type="match status" value="1"/>
</dbReference>
<gene>
    <name evidence="7" type="ORF">Zmor_019641</name>
</gene>
<evidence type="ECO:0000256" key="2">
    <source>
        <dbReference type="ARBA" id="ARBA00022679"/>
    </source>
</evidence>
<feature type="domain" description="Methyltransferase" evidence="5">
    <location>
        <begin position="27"/>
        <end position="123"/>
    </location>
</feature>
<name>A0AA38M919_9CUCU</name>
<dbReference type="InterPro" id="IPR029063">
    <property type="entry name" value="SAM-dependent_MTases_sf"/>
</dbReference>
<keyword evidence="2 4" id="KW-0808">Transferase</keyword>
<dbReference type="Pfam" id="PF22528">
    <property type="entry name" value="PRMT_C"/>
    <property type="match status" value="1"/>
</dbReference>
<evidence type="ECO:0000259" key="6">
    <source>
        <dbReference type="Pfam" id="PF22528"/>
    </source>
</evidence>
<dbReference type="GO" id="GO:0042054">
    <property type="term" value="F:histone methyltransferase activity"/>
    <property type="evidence" value="ECO:0007669"/>
    <property type="project" value="TreeGrafter"/>
</dbReference>
<dbReference type="EMBL" id="JALNTZ010000006">
    <property type="protein sequence ID" value="KAJ3647781.1"/>
    <property type="molecule type" value="Genomic_DNA"/>
</dbReference>
<dbReference type="PANTHER" id="PTHR11006">
    <property type="entry name" value="PROTEIN ARGININE N-METHYLTRANSFERASE"/>
    <property type="match status" value="1"/>
</dbReference>
<feature type="domain" description="Protein arginine N-methyltransferase" evidence="6">
    <location>
        <begin position="129"/>
        <end position="287"/>
    </location>
</feature>
<reference evidence="7" key="1">
    <citation type="journal article" date="2023" name="G3 (Bethesda)">
        <title>Whole genome assemblies of Zophobas morio and Tenebrio molitor.</title>
        <authorList>
            <person name="Kaur S."/>
            <person name="Stinson S.A."/>
            <person name="diCenzo G.C."/>
        </authorList>
    </citation>
    <scope>NUCLEOTIDE SEQUENCE</scope>
    <source>
        <strain evidence="7">QUZm001</strain>
    </source>
</reference>
<dbReference type="SUPFAM" id="SSF53335">
    <property type="entry name" value="S-adenosyl-L-methionine-dependent methyltransferases"/>
    <property type="match status" value="1"/>
</dbReference>
<proteinExistence type="predicted"/>
<dbReference type="FunFam" id="3.40.50.150:FF:000016">
    <property type="entry name" value="Protein arginine N-methyltransferase 6"/>
    <property type="match status" value="1"/>
</dbReference>
<evidence type="ECO:0000256" key="3">
    <source>
        <dbReference type="ARBA" id="ARBA00022691"/>
    </source>
</evidence>
<keyword evidence="3 4" id="KW-0949">S-adenosyl-L-methionine</keyword>
<comment type="caution">
    <text evidence="7">The sequence shown here is derived from an EMBL/GenBank/DDBJ whole genome shotgun (WGS) entry which is preliminary data.</text>
</comment>
<evidence type="ECO:0000256" key="1">
    <source>
        <dbReference type="ARBA" id="ARBA00022603"/>
    </source>
</evidence>
<dbReference type="PROSITE" id="PS51678">
    <property type="entry name" value="SAM_MT_PRMT"/>
    <property type="match status" value="1"/>
</dbReference>
<evidence type="ECO:0000259" key="5">
    <source>
        <dbReference type="Pfam" id="PF13649"/>
    </source>
</evidence>
<dbReference type="GO" id="GO:0005634">
    <property type="term" value="C:nucleus"/>
    <property type="evidence" value="ECO:0007669"/>
    <property type="project" value="TreeGrafter"/>
</dbReference>
<dbReference type="GO" id="GO:0035241">
    <property type="term" value="F:protein-arginine omega-N monomethyltransferase activity"/>
    <property type="evidence" value="ECO:0007669"/>
    <property type="project" value="TreeGrafter"/>
</dbReference>
<dbReference type="CDD" id="cd02440">
    <property type="entry name" value="AdoMet_MTases"/>
    <property type="match status" value="1"/>
</dbReference>